<dbReference type="PANTHER" id="PTHR46760:SF1">
    <property type="entry name" value="TRANSCRIPTION TERMINATION FACTOR 1"/>
    <property type="match status" value="1"/>
</dbReference>
<name>A0A2B4SP93_STYPI</name>
<dbReference type="GO" id="GO:0003682">
    <property type="term" value="F:chromatin binding"/>
    <property type="evidence" value="ECO:0007669"/>
    <property type="project" value="TreeGrafter"/>
</dbReference>
<feature type="compositionally biased region" description="Polar residues" evidence="1">
    <location>
        <begin position="118"/>
        <end position="129"/>
    </location>
</feature>
<feature type="compositionally biased region" description="Basic and acidic residues" evidence="1">
    <location>
        <begin position="58"/>
        <end position="71"/>
    </location>
</feature>
<evidence type="ECO:0000313" key="3">
    <source>
        <dbReference type="Proteomes" id="UP000225706"/>
    </source>
</evidence>
<sequence>MLRYYQKALKGLQTSRGGHEAAGKVEQLNLLHSEQVQNGEHSVSDGGSRKHPKHKRKGEKERREMRKTEELETVHHLTTFIEAATLEYSEQLRYNQNEINGKAKKAKKRHISVGDEVANTNGDNSCETQAQKRRSGKRRRKKKKKLRRGHTSGFSEGTVKKRKKHSDSEIVSDTEKRKKKKKLRIGHQSEFSEGTNTNKRKAESSKQDVSSEGESSQSNALSTDSPGEVCQQPNHKKRKRDKRKEDMSENRTVHESVVNGHDHKTRVIERMAVELNIDKAKVVEAIKDSDEIQKTLNISKKRRTKLREEGITFRKGKWSSQELKLLRHNMAQFLECHDISDPTKLLFASRHLDSDEMSYWTRFVRETQFYKELGKGIQRPVIAIYQCARRIYDEKNYVGKLDKLCWSMNDKKVQRWRRSDDIKLVTSLYESGCVEEFDVDWMDIQSAFETSLGAKLAWSTMVAQRVGVKHRNRVPATNATVLEALASRGFEFSCKGGS</sequence>
<gene>
    <name evidence="2" type="primary">dmtf1</name>
    <name evidence="2" type="ORF">AWC38_SpisGene4817</name>
</gene>
<evidence type="ECO:0000256" key="1">
    <source>
        <dbReference type="SAM" id="MobiDB-lite"/>
    </source>
</evidence>
<dbReference type="EMBL" id="LSMT01000051">
    <property type="protein sequence ID" value="PFX30342.1"/>
    <property type="molecule type" value="Genomic_DNA"/>
</dbReference>
<dbReference type="Proteomes" id="UP000225706">
    <property type="component" value="Unassembled WGS sequence"/>
</dbReference>
<feature type="compositionally biased region" description="Basic residues" evidence="1">
    <location>
        <begin position="131"/>
        <end position="150"/>
    </location>
</feature>
<feature type="compositionally biased region" description="Polar residues" evidence="1">
    <location>
        <begin position="30"/>
        <end position="41"/>
    </location>
</feature>
<feature type="compositionally biased region" description="Basic residues" evidence="1">
    <location>
        <begin position="102"/>
        <end position="111"/>
    </location>
</feature>
<feature type="region of interest" description="Disordered" evidence="1">
    <location>
        <begin position="102"/>
        <end position="263"/>
    </location>
</feature>
<dbReference type="AlphaFoldDB" id="A0A2B4SP93"/>
<organism evidence="2 3">
    <name type="scientific">Stylophora pistillata</name>
    <name type="common">Smooth cauliflower coral</name>
    <dbReference type="NCBI Taxonomy" id="50429"/>
    <lineage>
        <taxon>Eukaryota</taxon>
        <taxon>Metazoa</taxon>
        <taxon>Cnidaria</taxon>
        <taxon>Anthozoa</taxon>
        <taxon>Hexacorallia</taxon>
        <taxon>Scleractinia</taxon>
        <taxon>Astrocoeniina</taxon>
        <taxon>Pocilloporidae</taxon>
        <taxon>Stylophora</taxon>
    </lineage>
</organism>
<dbReference type="STRING" id="50429.A0A2B4SP93"/>
<dbReference type="GO" id="GO:0005730">
    <property type="term" value="C:nucleolus"/>
    <property type="evidence" value="ECO:0007669"/>
    <property type="project" value="TreeGrafter"/>
</dbReference>
<evidence type="ECO:0000313" key="2">
    <source>
        <dbReference type="EMBL" id="PFX30342.1"/>
    </source>
</evidence>
<proteinExistence type="predicted"/>
<feature type="compositionally biased region" description="Basic and acidic residues" evidence="1">
    <location>
        <begin position="243"/>
        <end position="263"/>
    </location>
</feature>
<feature type="region of interest" description="Disordered" evidence="1">
    <location>
        <begin position="29"/>
        <end position="71"/>
    </location>
</feature>
<protein>
    <submittedName>
        <fullName evidence="2">Cyclin-D-binding Myb-like transcription factor 1</fullName>
    </submittedName>
</protein>
<dbReference type="InterPro" id="IPR053078">
    <property type="entry name" value="TTF1-like"/>
</dbReference>
<reference evidence="3" key="1">
    <citation type="journal article" date="2017" name="bioRxiv">
        <title>Comparative analysis of the genomes of Stylophora pistillata and Acropora digitifera provides evidence for extensive differences between species of corals.</title>
        <authorList>
            <person name="Voolstra C.R."/>
            <person name="Li Y."/>
            <person name="Liew Y.J."/>
            <person name="Baumgarten S."/>
            <person name="Zoccola D."/>
            <person name="Flot J.-F."/>
            <person name="Tambutte S."/>
            <person name="Allemand D."/>
            <person name="Aranda M."/>
        </authorList>
    </citation>
    <scope>NUCLEOTIDE SEQUENCE [LARGE SCALE GENOMIC DNA]</scope>
</reference>
<dbReference type="GO" id="GO:0006363">
    <property type="term" value="P:termination of RNA polymerase I transcription"/>
    <property type="evidence" value="ECO:0007669"/>
    <property type="project" value="TreeGrafter"/>
</dbReference>
<dbReference type="PANTHER" id="PTHR46760">
    <property type="entry name" value="TRANSCRIPTION TERMINATION FACTOR 1"/>
    <property type="match status" value="1"/>
</dbReference>
<keyword evidence="3" id="KW-1185">Reference proteome</keyword>
<accession>A0A2B4SP93</accession>
<feature type="compositionally biased region" description="Polar residues" evidence="1">
    <location>
        <begin position="207"/>
        <end position="225"/>
    </location>
</feature>
<dbReference type="OrthoDB" id="5812619at2759"/>
<comment type="caution">
    <text evidence="2">The sequence shown here is derived from an EMBL/GenBank/DDBJ whole genome shotgun (WGS) entry which is preliminary data.</text>
</comment>